<organism evidence="2 3">
    <name type="scientific">Podospora fimiseda</name>
    <dbReference type="NCBI Taxonomy" id="252190"/>
    <lineage>
        <taxon>Eukaryota</taxon>
        <taxon>Fungi</taxon>
        <taxon>Dikarya</taxon>
        <taxon>Ascomycota</taxon>
        <taxon>Pezizomycotina</taxon>
        <taxon>Sordariomycetes</taxon>
        <taxon>Sordariomycetidae</taxon>
        <taxon>Sordariales</taxon>
        <taxon>Podosporaceae</taxon>
        <taxon>Podospora</taxon>
    </lineage>
</organism>
<evidence type="ECO:0000256" key="1">
    <source>
        <dbReference type="SAM" id="SignalP"/>
    </source>
</evidence>
<comment type="caution">
    <text evidence="2">The sequence shown here is derived from an EMBL/GenBank/DDBJ whole genome shotgun (WGS) entry which is preliminary data.</text>
</comment>
<evidence type="ECO:0000313" key="2">
    <source>
        <dbReference type="EMBL" id="KAK4226215.1"/>
    </source>
</evidence>
<dbReference type="Proteomes" id="UP001301958">
    <property type="component" value="Unassembled WGS sequence"/>
</dbReference>
<evidence type="ECO:0000313" key="3">
    <source>
        <dbReference type="Proteomes" id="UP001301958"/>
    </source>
</evidence>
<gene>
    <name evidence="2" type="ORF">QBC38DRAFT_510595</name>
</gene>
<proteinExistence type="predicted"/>
<feature type="chain" id="PRO_5042954947" evidence="1">
    <location>
        <begin position="19"/>
        <end position="216"/>
    </location>
</feature>
<dbReference type="PANTHER" id="PTHR38847">
    <property type="match status" value="1"/>
</dbReference>
<protein>
    <submittedName>
        <fullName evidence="2">Secreted protein</fullName>
    </submittedName>
</protein>
<dbReference type="EMBL" id="MU865352">
    <property type="protein sequence ID" value="KAK4226215.1"/>
    <property type="molecule type" value="Genomic_DNA"/>
</dbReference>
<reference evidence="2" key="2">
    <citation type="submission" date="2023-05" db="EMBL/GenBank/DDBJ databases">
        <authorList>
            <consortium name="Lawrence Berkeley National Laboratory"/>
            <person name="Steindorff A."/>
            <person name="Hensen N."/>
            <person name="Bonometti L."/>
            <person name="Westerberg I."/>
            <person name="Brannstrom I.O."/>
            <person name="Guillou S."/>
            <person name="Cros-Aarteil S."/>
            <person name="Calhoun S."/>
            <person name="Haridas S."/>
            <person name="Kuo A."/>
            <person name="Mondo S."/>
            <person name="Pangilinan J."/>
            <person name="Riley R."/>
            <person name="Labutti K."/>
            <person name="Andreopoulos B."/>
            <person name="Lipzen A."/>
            <person name="Chen C."/>
            <person name="Yanf M."/>
            <person name="Daum C."/>
            <person name="Ng V."/>
            <person name="Clum A."/>
            <person name="Ohm R."/>
            <person name="Martin F."/>
            <person name="Silar P."/>
            <person name="Natvig D."/>
            <person name="Lalanne C."/>
            <person name="Gautier V."/>
            <person name="Ament-Velasquez S.L."/>
            <person name="Kruys A."/>
            <person name="Hutchinson M.I."/>
            <person name="Powell A.J."/>
            <person name="Barry K."/>
            <person name="Miller A.N."/>
            <person name="Grigoriev I.V."/>
            <person name="Debuchy R."/>
            <person name="Gladieux P."/>
            <person name="Thoren M.H."/>
            <person name="Johannesson H."/>
        </authorList>
    </citation>
    <scope>NUCLEOTIDE SEQUENCE</scope>
    <source>
        <strain evidence="2">CBS 990.96</strain>
    </source>
</reference>
<feature type="signal peptide" evidence="1">
    <location>
        <begin position="1"/>
        <end position="18"/>
    </location>
</feature>
<reference evidence="2" key="1">
    <citation type="journal article" date="2023" name="Mol. Phylogenet. Evol.">
        <title>Genome-scale phylogeny and comparative genomics of the fungal order Sordariales.</title>
        <authorList>
            <person name="Hensen N."/>
            <person name="Bonometti L."/>
            <person name="Westerberg I."/>
            <person name="Brannstrom I.O."/>
            <person name="Guillou S."/>
            <person name="Cros-Aarteil S."/>
            <person name="Calhoun S."/>
            <person name="Haridas S."/>
            <person name="Kuo A."/>
            <person name="Mondo S."/>
            <person name="Pangilinan J."/>
            <person name="Riley R."/>
            <person name="LaButti K."/>
            <person name="Andreopoulos B."/>
            <person name="Lipzen A."/>
            <person name="Chen C."/>
            <person name="Yan M."/>
            <person name="Daum C."/>
            <person name="Ng V."/>
            <person name="Clum A."/>
            <person name="Steindorff A."/>
            <person name="Ohm R.A."/>
            <person name="Martin F."/>
            <person name="Silar P."/>
            <person name="Natvig D.O."/>
            <person name="Lalanne C."/>
            <person name="Gautier V."/>
            <person name="Ament-Velasquez S.L."/>
            <person name="Kruys A."/>
            <person name="Hutchinson M.I."/>
            <person name="Powell A.J."/>
            <person name="Barry K."/>
            <person name="Miller A.N."/>
            <person name="Grigoriev I.V."/>
            <person name="Debuchy R."/>
            <person name="Gladieux P."/>
            <person name="Hiltunen Thoren M."/>
            <person name="Johannesson H."/>
        </authorList>
    </citation>
    <scope>NUCLEOTIDE SEQUENCE</scope>
    <source>
        <strain evidence="2">CBS 990.96</strain>
    </source>
</reference>
<name>A0AAN7BMN3_9PEZI</name>
<keyword evidence="1" id="KW-0732">Signal</keyword>
<sequence>MKFSVISCLFPLLTTCAARNPDQDLKNVTIRSVTFQGNGCPQGSISTTISPDKTMITLGYDQFKLAIGPGFNPTDKVKNCVVQISINLDPVNHDGPAPSFAVVGATYHGYSNLGTGLNKIISSTYNFHDSRMETVEARTEVTIPGPYSVGGGHVFTESKEIPERGQLRSPCGISPVQLSVNTRVNLTSKFASTYYNEYEEDILPLTHQIRLKWFSC</sequence>
<dbReference type="InterPro" id="IPR025649">
    <property type="entry name" value="DUF4360"/>
</dbReference>
<dbReference type="AlphaFoldDB" id="A0AAN7BMN3"/>
<dbReference type="PANTHER" id="PTHR38847:SF1">
    <property type="entry name" value="PSEUDOURIDINE SYNTHASE RSUA_RLUA-LIKE DOMAIN-CONTAINING PROTEIN"/>
    <property type="match status" value="1"/>
</dbReference>
<accession>A0AAN7BMN3</accession>
<keyword evidence="3" id="KW-1185">Reference proteome</keyword>
<dbReference type="Pfam" id="PF14273">
    <property type="entry name" value="DUF4360"/>
    <property type="match status" value="1"/>
</dbReference>